<organism evidence="1">
    <name type="scientific">Solanum chacoense</name>
    <name type="common">Chaco potato</name>
    <dbReference type="NCBI Taxonomy" id="4108"/>
    <lineage>
        <taxon>Eukaryota</taxon>
        <taxon>Viridiplantae</taxon>
        <taxon>Streptophyta</taxon>
        <taxon>Embryophyta</taxon>
        <taxon>Tracheophyta</taxon>
        <taxon>Spermatophyta</taxon>
        <taxon>Magnoliopsida</taxon>
        <taxon>eudicotyledons</taxon>
        <taxon>Gunneridae</taxon>
        <taxon>Pentapetalae</taxon>
        <taxon>asterids</taxon>
        <taxon>lamiids</taxon>
        <taxon>Solanales</taxon>
        <taxon>Solanaceae</taxon>
        <taxon>Solanoideae</taxon>
        <taxon>Solaneae</taxon>
        <taxon>Solanum</taxon>
    </lineage>
</organism>
<dbReference type="EMBL" id="GEDG01020189">
    <property type="protein sequence ID" value="JAP19327.1"/>
    <property type="molecule type" value="Transcribed_RNA"/>
</dbReference>
<protein>
    <submittedName>
        <fullName evidence="1">Putative ovule protein</fullName>
    </submittedName>
</protein>
<proteinExistence type="predicted"/>
<accession>A0A0V0HG23</accession>
<name>A0A0V0HG23_SOLCH</name>
<evidence type="ECO:0000313" key="1">
    <source>
        <dbReference type="EMBL" id="JAP19327.1"/>
    </source>
</evidence>
<reference evidence="1" key="1">
    <citation type="submission" date="2015-12" db="EMBL/GenBank/DDBJ databases">
        <title>Gene expression during late stages of embryo sac development: a critical building block for successful pollen-pistil interactions.</title>
        <authorList>
            <person name="Liu Y."/>
            <person name="Joly V."/>
            <person name="Sabar M."/>
            <person name="Matton D.P."/>
        </authorList>
    </citation>
    <scope>NUCLEOTIDE SEQUENCE</scope>
</reference>
<dbReference type="AlphaFoldDB" id="A0A0V0HG23"/>
<sequence>MPGKLKQHSGCHCFSYFNCIGCRLFCKGEKEIYNSGRVYANKPNQAKEIFTSYFSSEAQVSCQGQKDSPL</sequence>